<gene>
    <name evidence="5" type="primary">oruR</name>
    <name evidence="5" type="ORF">GCM10007878_12950</name>
</gene>
<dbReference type="RefSeq" id="WP_245597813.1">
    <property type="nucleotide sequence ID" value="NZ_BSOR01000020.1"/>
</dbReference>
<dbReference type="Pfam" id="PF12625">
    <property type="entry name" value="Arabinose_bd"/>
    <property type="match status" value="1"/>
</dbReference>
<protein>
    <submittedName>
        <fullName evidence="5">AraC family transcriptional regulator</fullName>
    </submittedName>
</protein>
<evidence type="ECO:0000256" key="2">
    <source>
        <dbReference type="ARBA" id="ARBA00023125"/>
    </source>
</evidence>
<keyword evidence="3" id="KW-0804">Transcription</keyword>
<dbReference type="PROSITE" id="PS01124">
    <property type="entry name" value="HTH_ARAC_FAMILY_2"/>
    <property type="match status" value="1"/>
</dbReference>
<dbReference type="Gene3D" id="1.10.10.60">
    <property type="entry name" value="Homeodomain-like"/>
    <property type="match status" value="1"/>
</dbReference>
<sequence>MDASSTTVPMHFVHNLFQGISTSLARRKYFLLQAGIPYFLLEAPHGRVTVYQFARLYRLLANEYDDETPGFFSRPLRGGTLKYLCLSLLDAPNLQVALHRYSQFFRLLLDDVAYQLVIDKDLASLRFIENASLQGDRVLVHELMLKLVHGIASWLIAEKIPPLKISCAYHQPQHSHEYLYFYPGEVVFDQPWTAIHFDKKLLRKPIRQTKQQLSAFLQRAPADWIYVSFGERLLAHRVRDYLSEAAQTGAVIQQVAEALHLSVRTLSRRLAAEGTHFQAVKDEVRRDLAVQQLTSSSVSLAILAGQLGFEDLASFNRAFRNWTGSTPGTYRRGLAQNLAIET</sequence>
<evidence type="ECO:0000256" key="3">
    <source>
        <dbReference type="ARBA" id="ARBA00023163"/>
    </source>
</evidence>
<reference evidence="6" key="1">
    <citation type="journal article" date="2019" name="Int. J. Syst. Evol. Microbiol.">
        <title>The Global Catalogue of Microorganisms (GCM) 10K type strain sequencing project: providing services to taxonomists for standard genome sequencing and annotation.</title>
        <authorList>
            <consortium name="The Broad Institute Genomics Platform"/>
            <consortium name="The Broad Institute Genome Sequencing Center for Infectious Disease"/>
            <person name="Wu L."/>
            <person name="Ma J."/>
        </authorList>
    </citation>
    <scope>NUCLEOTIDE SEQUENCE [LARGE SCALE GENOMIC DNA]</scope>
    <source>
        <strain evidence="6">NBRC 100033</strain>
    </source>
</reference>
<name>A0ABQ6A0T1_9GAMM</name>
<keyword evidence="2" id="KW-0238">DNA-binding</keyword>
<dbReference type="InterPro" id="IPR009057">
    <property type="entry name" value="Homeodomain-like_sf"/>
</dbReference>
<feature type="domain" description="HTH araC/xylS-type" evidence="4">
    <location>
        <begin position="236"/>
        <end position="333"/>
    </location>
</feature>
<dbReference type="InterPro" id="IPR032687">
    <property type="entry name" value="AraC-type_N"/>
</dbReference>
<evidence type="ECO:0000259" key="4">
    <source>
        <dbReference type="PROSITE" id="PS01124"/>
    </source>
</evidence>
<dbReference type="Pfam" id="PF12833">
    <property type="entry name" value="HTH_18"/>
    <property type="match status" value="1"/>
</dbReference>
<dbReference type="SMART" id="SM00342">
    <property type="entry name" value="HTH_ARAC"/>
    <property type="match status" value="1"/>
</dbReference>
<comment type="caution">
    <text evidence="5">The sequence shown here is derived from an EMBL/GenBank/DDBJ whole genome shotgun (WGS) entry which is preliminary data.</text>
</comment>
<evidence type="ECO:0000313" key="5">
    <source>
        <dbReference type="EMBL" id="GLR63858.1"/>
    </source>
</evidence>
<accession>A0ABQ6A0T1</accession>
<dbReference type="PANTHER" id="PTHR47894">
    <property type="entry name" value="HTH-TYPE TRANSCRIPTIONAL REGULATOR GADX"/>
    <property type="match status" value="1"/>
</dbReference>
<dbReference type="EMBL" id="BSOR01000020">
    <property type="protein sequence ID" value="GLR63858.1"/>
    <property type="molecule type" value="Genomic_DNA"/>
</dbReference>
<keyword evidence="1" id="KW-0805">Transcription regulation</keyword>
<dbReference type="Proteomes" id="UP001156682">
    <property type="component" value="Unassembled WGS sequence"/>
</dbReference>
<dbReference type="SUPFAM" id="SSF46689">
    <property type="entry name" value="Homeodomain-like"/>
    <property type="match status" value="1"/>
</dbReference>
<evidence type="ECO:0000256" key="1">
    <source>
        <dbReference type="ARBA" id="ARBA00023015"/>
    </source>
</evidence>
<proteinExistence type="predicted"/>
<keyword evidence="6" id="KW-1185">Reference proteome</keyword>
<organism evidence="5 6">
    <name type="scientific">Marinospirillum insulare</name>
    <dbReference type="NCBI Taxonomy" id="217169"/>
    <lineage>
        <taxon>Bacteria</taxon>
        <taxon>Pseudomonadati</taxon>
        <taxon>Pseudomonadota</taxon>
        <taxon>Gammaproteobacteria</taxon>
        <taxon>Oceanospirillales</taxon>
        <taxon>Oceanospirillaceae</taxon>
        <taxon>Marinospirillum</taxon>
    </lineage>
</organism>
<dbReference type="InterPro" id="IPR018060">
    <property type="entry name" value="HTH_AraC"/>
</dbReference>
<dbReference type="PANTHER" id="PTHR47894:SF1">
    <property type="entry name" value="HTH-TYPE TRANSCRIPTIONAL REGULATOR VQSM"/>
    <property type="match status" value="1"/>
</dbReference>
<evidence type="ECO:0000313" key="6">
    <source>
        <dbReference type="Proteomes" id="UP001156682"/>
    </source>
</evidence>